<dbReference type="Proteomes" id="UP000253104">
    <property type="component" value="Chromosome mHSR5_B"/>
</dbReference>
<comment type="subunit">
    <text evidence="9">Homotrimer or homotetramer.</text>
</comment>
<dbReference type="InterPro" id="IPR006089">
    <property type="entry name" value="Acyl-CoA_DH_CS"/>
</dbReference>
<dbReference type="OrthoDB" id="9770681at2"/>
<dbReference type="Pfam" id="PF02771">
    <property type="entry name" value="Acyl-CoA_dh_N"/>
    <property type="match status" value="1"/>
</dbReference>
<dbReference type="EMBL" id="CP024903">
    <property type="protein sequence ID" value="AXF25105.1"/>
    <property type="molecule type" value="Genomic_DNA"/>
</dbReference>
<evidence type="ECO:0000256" key="2">
    <source>
        <dbReference type="ARBA" id="ARBA00009347"/>
    </source>
</evidence>
<evidence type="ECO:0000259" key="16">
    <source>
        <dbReference type="Pfam" id="PF02770"/>
    </source>
</evidence>
<evidence type="ECO:0000313" key="18">
    <source>
        <dbReference type="EMBL" id="AXF25105.1"/>
    </source>
</evidence>
<evidence type="ECO:0000259" key="15">
    <source>
        <dbReference type="Pfam" id="PF00441"/>
    </source>
</evidence>
<evidence type="ECO:0000256" key="12">
    <source>
        <dbReference type="ARBA" id="ARBA00068311"/>
    </source>
</evidence>
<feature type="domain" description="Acyl-CoA dehydrogenase/oxidase C-terminal" evidence="15">
    <location>
        <begin position="229"/>
        <end position="377"/>
    </location>
</feature>
<dbReference type="InterPro" id="IPR006091">
    <property type="entry name" value="Acyl-CoA_Oxase/DH_mid-dom"/>
</dbReference>
<sequence>MDELYTEDQRMIRDAARAFATEVLAPNAAQWDHDAQLPDAVVAQLGELGLLGMIVPQELGGSYTDYVAYALAMEEVAAGDAACATLMSVHNSVGCGPILGFGTPAQKDRWLADMASGRVIGAFCLTEPHAGSEANNLRTRAELRDGKWVLNGAKQFVTNGRRAGVAIVFAMTDPEAGKRGISAFLVPTDTPGFIVGKPEKKMGIRASDTCPITFENCAIPEENLLGNRGEGLKIALSNLEGGRIGIAAQALGIARAAFDKARRYAGERVQFGKPIAEHQAIQQKLADMATQINAARLLVHHAAKLRTAGLPCLSEASQAKLFASEMAERVCSDAIQIHGGYGYLVDYEVERHYRDARITQIYEGTSEVQRMVIARQL</sequence>
<dbReference type="FunFam" id="1.20.140.10:FF:000004">
    <property type="entry name" value="Acyl-CoA dehydrogenase FadE25"/>
    <property type="match status" value="1"/>
</dbReference>
<evidence type="ECO:0000256" key="3">
    <source>
        <dbReference type="ARBA" id="ARBA00022630"/>
    </source>
</evidence>
<dbReference type="Gene3D" id="1.20.140.10">
    <property type="entry name" value="Butyryl-CoA Dehydrogenase, subunit A, domain 3"/>
    <property type="match status" value="1"/>
</dbReference>
<dbReference type="FunFam" id="2.40.110.10:FF:000001">
    <property type="entry name" value="Acyl-CoA dehydrogenase, mitochondrial"/>
    <property type="match status" value="1"/>
</dbReference>
<evidence type="ECO:0000256" key="7">
    <source>
        <dbReference type="ARBA" id="ARBA00052938"/>
    </source>
</evidence>
<comment type="catalytic activity">
    <reaction evidence="7">
        <text>3-sulfinopropanoyl-CoA + H2O = propanoyl-CoA + sulfite + H(+)</text>
        <dbReference type="Rhea" id="RHEA:41624"/>
        <dbReference type="ChEBI" id="CHEBI:15377"/>
        <dbReference type="ChEBI" id="CHEBI:15378"/>
        <dbReference type="ChEBI" id="CHEBI:17359"/>
        <dbReference type="ChEBI" id="CHEBI:57392"/>
        <dbReference type="ChEBI" id="CHEBI:78349"/>
        <dbReference type="EC" id="3.13.1.4"/>
    </reaction>
    <physiologicalReaction direction="left-to-right" evidence="7">
        <dbReference type="Rhea" id="RHEA:41625"/>
    </physiologicalReaction>
</comment>
<keyword evidence="5" id="KW-0274">FAD</keyword>
<evidence type="ECO:0000256" key="10">
    <source>
        <dbReference type="ARBA" id="ARBA00066362"/>
    </source>
</evidence>
<accession>A0A2Z5N6C2</accession>
<evidence type="ECO:0000313" key="19">
    <source>
        <dbReference type="Proteomes" id="UP000253104"/>
    </source>
</evidence>
<evidence type="ECO:0000256" key="13">
    <source>
        <dbReference type="ARBA" id="ARBA00072305"/>
    </source>
</evidence>
<dbReference type="PIRSF" id="PIRSF016578">
    <property type="entry name" value="HsaA"/>
    <property type="match status" value="1"/>
</dbReference>
<dbReference type="AlphaFoldDB" id="A0A2Z5N6C2"/>
<evidence type="ECO:0000256" key="6">
    <source>
        <dbReference type="ARBA" id="ARBA00023002"/>
    </source>
</evidence>
<dbReference type="SUPFAM" id="SSF47203">
    <property type="entry name" value="Acyl-CoA dehydrogenase C-terminal domain-like"/>
    <property type="match status" value="1"/>
</dbReference>
<gene>
    <name evidence="18" type="ORF">CUJ89_20505</name>
</gene>
<dbReference type="InterPro" id="IPR036250">
    <property type="entry name" value="AcylCo_DH-like_C"/>
</dbReference>
<feature type="domain" description="Acyl-CoA dehydrogenase/oxidase N-terminal" evidence="17">
    <location>
        <begin position="6"/>
        <end position="117"/>
    </location>
</feature>
<evidence type="ECO:0000256" key="8">
    <source>
        <dbReference type="ARBA" id="ARBA00058152"/>
    </source>
</evidence>
<proteinExistence type="inferred from homology"/>
<dbReference type="GO" id="GO:0016787">
    <property type="term" value="F:hydrolase activity"/>
    <property type="evidence" value="ECO:0007669"/>
    <property type="project" value="UniProtKB-KW"/>
</dbReference>
<dbReference type="EC" id="3.13.1.4" evidence="11"/>
<dbReference type="InterPro" id="IPR013786">
    <property type="entry name" value="AcylCoA_DH/ox_N"/>
</dbReference>
<name>A0A2Z5N6C2_BURPY</name>
<dbReference type="CDD" id="cd01158">
    <property type="entry name" value="SCAD_SBCAD"/>
    <property type="match status" value="1"/>
</dbReference>
<evidence type="ECO:0000259" key="17">
    <source>
        <dbReference type="Pfam" id="PF02771"/>
    </source>
</evidence>
<comment type="function">
    <text evidence="8">Catalyzes the conversion 3-sulfinopropanoyl-CoA (3SP-CoA) to propanoyl-CoA by abstraction of sulfite. Does not show dehydrogenase activity.</text>
</comment>
<evidence type="ECO:0000256" key="1">
    <source>
        <dbReference type="ARBA" id="ARBA00001974"/>
    </source>
</evidence>
<dbReference type="Gene3D" id="2.40.110.10">
    <property type="entry name" value="Butyryl-CoA Dehydrogenase, subunit A, domain 2"/>
    <property type="match status" value="1"/>
</dbReference>
<dbReference type="EC" id="1.3.8.10" evidence="10"/>
<evidence type="ECO:0000256" key="9">
    <source>
        <dbReference type="ARBA" id="ARBA00065214"/>
    </source>
</evidence>
<dbReference type="InterPro" id="IPR037069">
    <property type="entry name" value="AcylCoA_DH/ox_N_sf"/>
</dbReference>
<keyword evidence="4" id="KW-0378">Hydrolase</keyword>
<keyword evidence="6" id="KW-0560">Oxidoreductase</keyword>
<dbReference type="InterPro" id="IPR009100">
    <property type="entry name" value="AcylCoA_DH/oxidase_NM_dom_sf"/>
</dbReference>
<dbReference type="Pfam" id="PF02770">
    <property type="entry name" value="Acyl-CoA_dh_M"/>
    <property type="match status" value="1"/>
</dbReference>
<dbReference type="InterPro" id="IPR009075">
    <property type="entry name" value="AcylCo_DH/oxidase_C"/>
</dbReference>
<protein>
    <recommendedName>
        <fullName evidence="12">3-sulfinopropanoyl-CoA desulfinase</fullName>
        <ecNumber evidence="10">1.3.8.10</ecNumber>
        <ecNumber evidence="11">3.13.1.4</ecNumber>
    </recommendedName>
    <alternativeName>
        <fullName evidence="14">3-sulfinopropionyl coenzyme A desulfinase</fullName>
    </alternativeName>
    <alternativeName>
        <fullName evidence="13">Cyclohex-1-ene-1-carbonyl-CoA dehydrogenase</fullName>
    </alternativeName>
</protein>
<dbReference type="PANTHER" id="PTHR43884:SF12">
    <property type="entry name" value="ISOVALERYL-COA DEHYDROGENASE, MITOCHONDRIAL-RELATED"/>
    <property type="match status" value="1"/>
</dbReference>
<keyword evidence="3" id="KW-0285">Flavoprotein</keyword>
<evidence type="ECO:0000256" key="4">
    <source>
        <dbReference type="ARBA" id="ARBA00022801"/>
    </source>
</evidence>
<reference evidence="18 19" key="1">
    <citation type="journal article" date="2018" name="ISME J.">
        <title>Involvement of Burkholderiaceae and sulfurous volatiles in disease-suppressive soils.</title>
        <authorList>
            <person name="Carrion V.J."/>
            <person name="Cordovez V."/>
            <person name="Tyc O."/>
            <person name="Etalo D.W."/>
            <person name="de Bruijn I."/>
            <person name="de Jager V.C."/>
            <person name="Medema M.H."/>
            <person name="Eberl L."/>
            <person name="Raaijmakers J.M."/>
        </authorList>
    </citation>
    <scope>NUCLEOTIDE SEQUENCE [LARGE SCALE GENOMIC DNA]</scope>
    <source>
        <strain evidence="19">mHSR5</strain>
    </source>
</reference>
<dbReference type="Pfam" id="PF00441">
    <property type="entry name" value="Acyl-CoA_dh_1"/>
    <property type="match status" value="1"/>
</dbReference>
<dbReference type="InterPro" id="IPR046373">
    <property type="entry name" value="Acyl-CoA_Oxase/DH_mid-dom_sf"/>
</dbReference>
<dbReference type="GO" id="GO:0003995">
    <property type="term" value="F:acyl-CoA dehydrogenase activity"/>
    <property type="evidence" value="ECO:0007669"/>
    <property type="project" value="InterPro"/>
</dbReference>
<dbReference type="FunFam" id="1.10.540.10:FF:000002">
    <property type="entry name" value="Acyl-CoA dehydrogenase FadE19"/>
    <property type="match status" value="1"/>
</dbReference>
<organism evidence="18 19">
    <name type="scientific">Burkholderia pyrrocinia</name>
    <name type="common">Pseudomonas pyrrocinia</name>
    <dbReference type="NCBI Taxonomy" id="60550"/>
    <lineage>
        <taxon>Bacteria</taxon>
        <taxon>Pseudomonadati</taxon>
        <taxon>Pseudomonadota</taxon>
        <taxon>Betaproteobacteria</taxon>
        <taxon>Burkholderiales</taxon>
        <taxon>Burkholderiaceae</taxon>
        <taxon>Burkholderia</taxon>
        <taxon>Burkholderia cepacia complex</taxon>
    </lineage>
</organism>
<evidence type="ECO:0000256" key="14">
    <source>
        <dbReference type="ARBA" id="ARBA00075603"/>
    </source>
</evidence>
<dbReference type="Gene3D" id="1.10.540.10">
    <property type="entry name" value="Acyl-CoA dehydrogenase/oxidase, N-terminal domain"/>
    <property type="match status" value="1"/>
</dbReference>
<dbReference type="RefSeq" id="WP_114181469.1">
    <property type="nucleotide sequence ID" value="NZ_CP024903.1"/>
</dbReference>
<dbReference type="GO" id="GO:0050660">
    <property type="term" value="F:flavin adenine dinucleotide binding"/>
    <property type="evidence" value="ECO:0007669"/>
    <property type="project" value="InterPro"/>
</dbReference>
<comment type="cofactor">
    <cofactor evidence="1">
        <name>FAD</name>
        <dbReference type="ChEBI" id="CHEBI:57692"/>
    </cofactor>
</comment>
<dbReference type="SUPFAM" id="SSF56645">
    <property type="entry name" value="Acyl-CoA dehydrogenase NM domain-like"/>
    <property type="match status" value="1"/>
</dbReference>
<evidence type="ECO:0000256" key="5">
    <source>
        <dbReference type="ARBA" id="ARBA00022827"/>
    </source>
</evidence>
<dbReference type="PANTHER" id="PTHR43884">
    <property type="entry name" value="ACYL-COA DEHYDROGENASE"/>
    <property type="match status" value="1"/>
</dbReference>
<evidence type="ECO:0000256" key="11">
    <source>
        <dbReference type="ARBA" id="ARBA00066461"/>
    </source>
</evidence>
<dbReference type="PROSITE" id="PS00073">
    <property type="entry name" value="ACYL_COA_DH_2"/>
    <property type="match status" value="1"/>
</dbReference>
<feature type="domain" description="Acyl-CoA oxidase/dehydrogenase middle" evidence="16">
    <location>
        <begin position="122"/>
        <end position="217"/>
    </location>
</feature>
<comment type="similarity">
    <text evidence="2">Belongs to the acyl-CoA dehydrogenase family.</text>
</comment>